<evidence type="ECO:0000313" key="2">
    <source>
        <dbReference type="EMBL" id="GFY07321.1"/>
    </source>
</evidence>
<feature type="compositionally biased region" description="Basic and acidic residues" evidence="1">
    <location>
        <begin position="121"/>
        <end position="134"/>
    </location>
</feature>
<accession>A0A8X6S7V6</accession>
<keyword evidence="3" id="KW-1185">Reference proteome</keyword>
<reference evidence="2" key="1">
    <citation type="submission" date="2020-08" db="EMBL/GenBank/DDBJ databases">
        <title>Multicomponent nature underlies the extraordinary mechanical properties of spider dragline silk.</title>
        <authorList>
            <person name="Kono N."/>
            <person name="Nakamura H."/>
            <person name="Mori M."/>
            <person name="Yoshida Y."/>
            <person name="Ohtoshi R."/>
            <person name="Malay A.D."/>
            <person name="Moran D.A.P."/>
            <person name="Tomita M."/>
            <person name="Numata K."/>
            <person name="Arakawa K."/>
        </authorList>
    </citation>
    <scope>NUCLEOTIDE SEQUENCE</scope>
</reference>
<gene>
    <name evidence="2" type="ORF">TNCV_5085081</name>
</gene>
<name>A0A8X6S7V6_TRICX</name>
<evidence type="ECO:0000313" key="3">
    <source>
        <dbReference type="Proteomes" id="UP000887159"/>
    </source>
</evidence>
<evidence type="ECO:0000256" key="1">
    <source>
        <dbReference type="SAM" id="MobiDB-lite"/>
    </source>
</evidence>
<sequence length="198" mass="22668">MGLTFLEEPFPVLREFVGGELICPETHLSRMSQTCSWVRVRRTRWSFHSCDSFLEKEIIHQISTMWLAIVTHLHDVISNCYSVRNSNSSEDFIPISVRAPIRMMGRSVHPSMDHSSIAKSDTSERHVPSNYQEEQKKKWREKNIHFSFTSRVLLPPPCGRVSILLSVSIGTYCGRTDCVKTVVPVAVEEVPVAERTCY</sequence>
<dbReference type="AlphaFoldDB" id="A0A8X6S7V6"/>
<protein>
    <submittedName>
        <fullName evidence="2">Uncharacterized protein</fullName>
    </submittedName>
</protein>
<organism evidence="2 3">
    <name type="scientific">Trichonephila clavipes</name>
    <name type="common">Golden silk orbweaver</name>
    <name type="synonym">Nephila clavipes</name>
    <dbReference type="NCBI Taxonomy" id="2585209"/>
    <lineage>
        <taxon>Eukaryota</taxon>
        <taxon>Metazoa</taxon>
        <taxon>Ecdysozoa</taxon>
        <taxon>Arthropoda</taxon>
        <taxon>Chelicerata</taxon>
        <taxon>Arachnida</taxon>
        <taxon>Araneae</taxon>
        <taxon>Araneomorphae</taxon>
        <taxon>Entelegynae</taxon>
        <taxon>Araneoidea</taxon>
        <taxon>Nephilidae</taxon>
        <taxon>Trichonephila</taxon>
    </lineage>
</organism>
<dbReference type="EMBL" id="BMAU01021272">
    <property type="protein sequence ID" value="GFY07321.1"/>
    <property type="molecule type" value="Genomic_DNA"/>
</dbReference>
<dbReference type="Proteomes" id="UP000887159">
    <property type="component" value="Unassembled WGS sequence"/>
</dbReference>
<proteinExistence type="predicted"/>
<comment type="caution">
    <text evidence="2">The sequence shown here is derived from an EMBL/GenBank/DDBJ whole genome shotgun (WGS) entry which is preliminary data.</text>
</comment>
<feature type="region of interest" description="Disordered" evidence="1">
    <location>
        <begin position="107"/>
        <end position="134"/>
    </location>
</feature>